<dbReference type="Proteomes" id="UP000002489">
    <property type="component" value="Unassembled WGS sequence"/>
</dbReference>
<proteinExistence type="predicted"/>
<dbReference type="AlphaFoldDB" id="A0A0D2YHY8"/>
<keyword evidence="1" id="KW-0732">Signal</keyword>
<reference evidence="2" key="2">
    <citation type="submission" date="2025-08" db="UniProtKB">
        <authorList>
            <consortium name="EnsemblFungi"/>
        </authorList>
    </citation>
    <scope>IDENTIFICATION</scope>
    <source>
        <strain evidence="2">4287 / CBS 123668 / FGSC 9935 / NRRL 34936</strain>
    </source>
</reference>
<feature type="signal peptide" evidence="1">
    <location>
        <begin position="1"/>
        <end position="19"/>
    </location>
</feature>
<evidence type="ECO:0000256" key="1">
    <source>
        <dbReference type="SAM" id="SignalP"/>
    </source>
</evidence>
<name>A0A0D2YHY8_FUSOF</name>
<dbReference type="EnsemblFungi" id="FOXG_15934T0">
    <property type="protein sequence ID" value="FOXG_15934P0"/>
    <property type="gene ID" value="FOXG_15934"/>
</dbReference>
<reference evidence="3" key="1">
    <citation type="journal article" date="2012" name="Mol. Plant Microbe Interact.">
        <title>A highly conserved effector in Fusarium oxysporum is required for full virulence on Arabidopsis.</title>
        <authorList>
            <person name="Thatcher L.F."/>
            <person name="Gardiner D.M."/>
            <person name="Kazan K."/>
            <person name="Manners J."/>
        </authorList>
    </citation>
    <scope>NUCLEOTIDE SEQUENCE [LARGE SCALE GENOMIC DNA]</scope>
    <source>
        <strain evidence="3">Fo5176</strain>
    </source>
</reference>
<sequence length="149" mass="16716">MAALAVCILLWLLSGLVFLLRGPAHHRRHPGAPTVSQTNIPRQCRGWRQTGSLFSLRTPLCDTIAPVKKDLKHSWLTYTGSNIVDLWGLTSKNAALCVEVHHLLEELKRLRALLSTHTAHKDCCTVNSPTKEPELKLELGHEEILEFKV</sequence>
<accession>A0A0D2YHY8</accession>
<organism evidence="2 3">
    <name type="scientific">Fusarium oxysporum (strain Fo5176)</name>
    <name type="common">Fusarium vascular wilt</name>
    <dbReference type="NCBI Taxonomy" id="660025"/>
    <lineage>
        <taxon>Eukaryota</taxon>
        <taxon>Fungi</taxon>
        <taxon>Dikarya</taxon>
        <taxon>Ascomycota</taxon>
        <taxon>Pezizomycotina</taxon>
        <taxon>Sordariomycetes</taxon>
        <taxon>Hypocreomycetidae</taxon>
        <taxon>Hypocreales</taxon>
        <taxon>Nectriaceae</taxon>
        <taxon>Fusarium</taxon>
        <taxon>Fusarium oxysporum species complex</taxon>
    </lineage>
</organism>
<evidence type="ECO:0000313" key="2">
    <source>
        <dbReference type="EnsemblFungi" id="FOXG_15934P0"/>
    </source>
</evidence>
<protein>
    <submittedName>
        <fullName evidence="2">Uncharacterized protein</fullName>
    </submittedName>
</protein>
<feature type="chain" id="PRO_5002256953" evidence="1">
    <location>
        <begin position="20"/>
        <end position="149"/>
    </location>
</feature>
<evidence type="ECO:0000313" key="3">
    <source>
        <dbReference type="Proteomes" id="UP000002489"/>
    </source>
</evidence>